<comment type="caution">
    <text evidence="1">The sequence shown here is derived from an EMBL/GenBank/DDBJ whole genome shotgun (WGS) entry which is preliminary data.</text>
</comment>
<keyword evidence="2" id="KW-1185">Reference proteome</keyword>
<dbReference type="Gene3D" id="1.25.40.20">
    <property type="entry name" value="Ankyrin repeat-containing domain"/>
    <property type="match status" value="2"/>
</dbReference>
<evidence type="ECO:0008006" key="3">
    <source>
        <dbReference type="Google" id="ProtNLM"/>
    </source>
</evidence>
<dbReference type="InterPro" id="IPR002110">
    <property type="entry name" value="Ankyrin_rpt"/>
</dbReference>
<gene>
    <name evidence="1" type="ORF">M9Y10_039621</name>
</gene>
<name>A0ABR2GQS8_9EUKA</name>
<protein>
    <recommendedName>
        <fullName evidence="3">DUF3447 domain-containing protein</fullName>
    </recommendedName>
</protein>
<dbReference type="SMART" id="SM00248">
    <property type="entry name" value="ANK"/>
    <property type="match status" value="5"/>
</dbReference>
<dbReference type="InterPro" id="IPR036770">
    <property type="entry name" value="Ankyrin_rpt-contain_sf"/>
</dbReference>
<organism evidence="1 2">
    <name type="scientific">Tritrichomonas musculus</name>
    <dbReference type="NCBI Taxonomy" id="1915356"/>
    <lineage>
        <taxon>Eukaryota</taxon>
        <taxon>Metamonada</taxon>
        <taxon>Parabasalia</taxon>
        <taxon>Tritrichomonadida</taxon>
        <taxon>Tritrichomonadidae</taxon>
        <taxon>Tritrichomonas</taxon>
    </lineage>
</organism>
<proteinExistence type="predicted"/>
<accession>A0ABR2GQS8</accession>
<evidence type="ECO:0000313" key="1">
    <source>
        <dbReference type="EMBL" id="KAK8836288.1"/>
    </source>
</evidence>
<evidence type="ECO:0000313" key="2">
    <source>
        <dbReference type="Proteomes" id="UP001470230"/>
    </source>
</evidence>
<dbReference type="Proteomes" id="UP001470230">
    <property type="component" value="Unassembled WGS sequence"/>
</dbReference>
<sequence>MISEETLISIFVDDDAEQLTNLISNVNDHTFPKTNNKYKYTKILSCSQGAPLISIAAYFGAQNCYQYLADTETEVPDFKISVMEYACAGGNMNIIRDVSVKFPNNIIAKNYFYYYSAGYLAIYYGNFDAVKWLLLKGYKFTKKEISNAFLLGYEDIADFFIENNELNREISDFYNWAIELLCLSGNDKFLQKLLTKFSHKKFTKNHYQQFINKACQEGNLSCVKCLINNSKNFFPRSYSIFIQPSLLSASKFDYLDIIIYLVRKGGTLYDIKSYISPLKIALTSGSIDTAEYYLNNMPKIETDTIIEFFINVFFSFYSYPIMELLLKYINKTLFEMKEMFTELSIKYSVLDFFDDLVDNQISLDFITIDYFDKYAYQYEVFYKLYSLGQKYKFDIHNKVFLAALKSVNDRFLDFAFSAGAVLSDEVVEASECIKYRSNFFKKDNLIEKVLRSKIDLSKYPNFLNDLINSCGRKVFIYEQLAVDAIDNGACITREDIIYALNKKWSLMFRKAIDIKYYPIEVDEIPLDNLVCNHLYYEDIIKLIIERQPSIYDQLIEKINRLNIDNTATTIIKSLQPVKPQPVIRIMIFKK</sequence>
<dbReference type="EMBL" id="JAPFFF010000066">
    <property type="protein sequence ID" value="KAK8836288.1"/>
    <property type="molecule type" value="Genomic_DNA"/>
</dbReference>
<dbReference type="SUPFAM" id="SSF48403">
    <property type="entry name" value="Ankyrin repeat"/>
    <property type="match status" value="1"/>
</dbReference>
<reference evidence="1 2" key="1">
    <citation type="submission" date="2024-04" db="EMBL/GenBank/DDBJ databases">
        <title>Tritrichomonas musculus Genome.</title>
        <authorList>
            <person name="Alves-Ferreira E."/>
            <person name="Grigg M."/>
            <person name="Lorenzi H."/>
            <person name="Galac M."/>
        </authorList>
    </citation>
    <scope>NUCLEOTIDE SEQUENCE [LARGE SCALE GENOMIC DNA]</scope>
    <source>
        <strain evidence="1 2">EAF2021</strain>
    </source>
</reference>